<sequence>MHQVWFVTKAATAKEKALSVVPRQSRSCKKKMHEVLFVFIRATIAKILHHTLMSSFYRIKSFVIRNLLHQDRDVLVTLPEL</sequence>
<name>A0A9J5X0P4_SOLCO</name>
<gene>
    <name evidence="1" type="ORF">H5410_051433</name>
</gene>
<dbReference type="AlphaFoldDB" id="A0A9J5X0P4"/>
<comment type="caution">
    <text evidence="1">The sequence shown here is derived from an EMBL/GenBank/DDBJ whole genome shotgun (WGS) entry which is preliminary data.</text>
</comment>
<keyword evidence="2" id="KW-1185">Reference proteome</keyword>
<evidence type="ECO:0000313" key="2">
    <source>
        <dbReference type="Proteomes" id="UP000824120"/>
    </source>
</evidence>
<protein>
    <submittedName>
        <fullName evidence="1">Uncharacterized protein</fullName>
    </submittedName>
</protein>
<dbReference type="EMBL" id="JACXVP010000010">
    <property type="protein sequence ID" value="KAG5580806.1"/>
    <property type="molecule type" value="Genomic_DNA"/>
</dbReference>
<reference evidence="1 2" key="1">
    <citation type="submission" date="2020-09" db="EMBL/GenBank/DDBJ databases">
        <title>De no assembly of potato wild relative species, Solanum commersonii.</title>
        <authorList>
            <person name="Cho K."/>
        </authorList>
    </citation>
    <scope>NUCLEOTIDE SEQUENCE [LARGE SCALE GENOMIC DNA]</scope>
    <source>
        <strain evidence="1">LZ3.2</strain>
        <tissue evidence="1">Leaf</tissue>
    </source>
</reference>
<organism evidence="1 2">
    <name type="scientific">Solanum commersonii</name>
    <name type="common">Commerson's wild potato</name>
    <name type="synonym">Commerson's nightshade</name>
    <dbReference type="NCBI Taxonomy" id="4109"/>
    <lineage>
        <taxon>Eukaryota</taxon>
        <taxon>Viridiplantae</taxon>
        <taxon>Streptophyta</taxon>
        <taxon>Embryophyta</taxon>
        <taxon>Tracheophyta</taxon>
        <taxon>Spermatophyta</taxon>
        <taxon>Magnoliopsida</taxon>
        <taxon>eudicotyledons</taxon>
        <taxon>Gunneridae</taxon>
        <taxon>Pentapetalae</taxon>
        <taxon>asterids</taxon>
        <taxon>lamiids</taxon>
        <taxon>Solanales</taxon>
        <taxon>Solanaceae</taxon>
        <taxon>Solanoideae</taxon>
        <taxon>Solaneae</taxon>
        <taxon>Solanum</taxon>
    </lineage>
</organism>
<evidence type="ECO:0000313" key="1">
    <source>
        <dbReference type="EMBL" id="KAG5580806.1"/>
    </source>
</evidence>
<proteinExistence type="predicted"/>
<dbReference type="Proteomes" id="UP000824120">
    <property type="component" value="Chromosome 10"/>
</dbReference>
<accession>A0A9J5X0P4</accession>